<dbReference type="PANTHER" id="PTHR42840">
    <property type="entry name" value="NAD(P)-BINDING ROSSMANN-FOLD SUPERFAMILY PROTEIN-RELATED"/>
    <property type="match status" value="1"/>
</dbReference>
<name>A0A8J3IM57_9CHLR</name>
<dbReference type="EMBL" id="BNJK01000001">
    <property type="protein sequence ID" value="GHO97091.1"/>
    <property type="molecule type" value="Genomic_DNA"/>
</dbReference>
<dbReference type="Proteomes" id="UP000597444">
    <property type="component" value="Unassembled WGS sequence"/>
</dbReference>
<organism evidence="5 6">
    <name type="scientific">Reticulibacter mediterranei</name>
    <dbReference type="NCBI Taxonomy" id="2778369"/>
    <lineage>
        <taxon>Bacteria</taxon>
        <taxon>Bacillati</taxon>
        <taxon>Chloroflexota</taxon>
        <taxon>Ktedonobacteria</taxon>
        <taxon>Ktedonobacterales</taxon>
        <taxon>Reticulibacteraceae</taxon>
        <taxon>Reticulibacter</taxon>
    </lineage>
</organism>
<feature type="domain" description="Gfo/Idh/MocA-like oxidoreductase N-terminal" evidence="3">
    <location>
        <begin position="5"/>
        <end position="125"/>
    </location>
</feature>
<evidence type="ECO:0000313" key="6">
    <source>
        <dbReference type="Proteomes" id="UP000597444"/>
    </source>
</evidence>
<dbReference type="Gene3D" id="3.40.50.720">
    <property type="entry name" value="NAD(P)-binding Rossmann-like Domain"/>
    <property type="match status" value="1"/>
</dbReference>
<dbReference type="RefSeq" id="WP_220207678.1">
    <property type="nucleotide sequence ID" value="NZ_BNJK01000001.1"/>
</dbReference>
<dbReference type="AlphaFoldDB" id="A0A8J3IM57"/>
<reference evidence="5" key="1">
    <citation type="submission" date="2020-10" db="EMBL/GenBank/DDBJ databases">
        <title>Taxonomic study of unclassified bacteria belonging to the class Ktedonobacteria.</title>
        <authorList>
            <person name="Yabe S."/>
            <person name="Wang C.M."/>
            <person name="Zheng Y."/>
            <person name="Sakai Y."/>
            <person name="Cavaletti L."/>
            <person name="Monciardini P."/>
            <person name="Donadio S."/>
        </authorList>
    </citation>
    <scope>NUCLEOTIDE SEQUENCE</scope>
    <source>
        <strain evidence="5">ID150040</strain>
    </source>
</reference>
<dbReference type="PANTHER" id="PTHR42840:SF3">
    <property type="entry name" value="BINDING ROSSMANN FOLD OXIDOREDUCTASE, PUTATIVE (AFU_ORTHOLOGUE AFUA_2G10240)-RELATED"/>
    <property type="match status" value="1"/>
</dbReference>
<evidence type="ECO:0000313" key="5">
    <source>
        <dbReference type="EMBL" id="GHO97091.1"/>
    </source>
</evidence>
<dbReference type="InterPro" id="IPR004104">
    <property type="entry name" value="Gfo/Idh/MocA-like_OxRdtase_C"/>
</dbReference>
<dbReference type="GO" id="GO:0000166">
    <property type="term" value="F:nucleotide binding"/>
    <property type="evidence" value="ECO:0007669"/>
    <property type="project" value="InterPro"/>
</dbReference>
<dbReference type="Pfam" id="PF01408">
    <property type="entry name" value="GFO_IDH_MocA"/>
    <property type="match status" value="1"/>
</dbReference>
<evidence type="ECO:0000256" key="1">
    <source>
        <dbReference type="ARBA" id="ARBA00010928"/>
    </source>
</evidence>
<dbReference type="InterPro" id="IPR000683">
    <property type="entry name" value="Gfo/Idh/MocA-like_OxRdtase_N"/>
</dbReference>
<keyword evidence="6" id="KW-1185">Reference proteome</keyword>
<dbReference type="Gene3D" id="3.30.360.10">
    <property type="entry name" value="Dihydrodipicolinate Reductase, domain 2"/>
    <property type="match status" value="1"/>
</dbReference>
<dbReference type="GO" id="GO:0016491">
    <property type="term" value="F:oxidoreductase activity"/>
    <property type="evidence" value="ECO:0007669"/>
    <property type="project" value="UniProtKB-KW"/>
</dbReference>
<feature type="domain" description="Gfo/Idh/MocA-like oxidoreductase C-terminal" evidence="4">
    <location>
        <begin position="137"/>
        <end position="335"/>
    </location>
</feature>
<dbReference type="NCBIfam" id="TIGR04380">
    <property type="entry name" value="myo_inos_iolG"/>
    <property type="match status" value="1"/>
</dbReference>
<accession>A0A8J3IM57</accession>
<sequence length="340" mass="36697">MPASLKVGVIGLGRMGQLYTRLLATRITGVTLYAIAEIDTSARQRAVAEFSIPHACSEVEELLALPELDAVVIATPTSTHAELVKAAARAGKAIFCEKPLALTIEETQAVLDVVEQVQVPLQVGFMRRFDTAYQEAKALIAAGRIGEPVTFKAVSRDPFCPRREFSDPAKSGGLIMDMGIHDFDLARWLMGSEVERVTAEGTILVCKELAEVGDIDNAVVNLRFRNSALGNVEVSRNAFYGYDIRTEILGSEGALQIGRHQHTPLLLLTRAGAQHDVTPYLMERFGDAYHTQLQHFAQCLHDRVAPAVGGADALAACTIAVAATQAYQTGQRIDLAALAS</sequence>
<evidence type="ECO:0000256" key="2">
    <source>
        <dbReference type="ARBA" id="ARBA00023002"/>
    </source>
</evidence>
<comment type="caution">
    <text evidence="5">The sequence shown here is derived from an EMBL/GenBank/DDBJ whole genome shotgun (WGS) entry which is preliminary data.</text>
</comment>
<protein>
    <submittedName>
        <fullName evidence="5">Scyllo-inositol 2-dehydrogenase (NAD(+))</fullName>
    </submittedName>
</protein>
<proteinExistence type="inferred from homology"/>
<gene>
    <name evidence="5" type="primary">iolX</name>
    <name evidence="5" type="ORF">KSF_071390</name>
</gene>
<dbReference type="SUPFAM" id="SSF55347">
    <property type="entry name" value="Glyceraldehyde-3-phosphate dehydrogenase-like, C-terminal domain"/>
    <property type="match status" value="1"/>
</dbReference>
<dbReference type="SUPFAM" id="SSF51735">
    <property type="entry name" value="NAD(P)-binding Rossmann-fold domains"/>
    <property type="match status" value="1"/>
</dbReference>
<dbReference type="Pfam" id="PF02894">
    <property type="entry name" value="GFO_IDH_MocA_C"/>
    <property type="match status" value="1"/>
</dbReference>
<evidence type="ECO:0000259" key="4">
    <source>
        <dbReference type="Pfam" id="PF02894"/>
    </source>
</evidence>
<evidence type="ECO:0000259" key="3">
    <source>
        <dbReference type="Pfam" id="PF01408"/>
    </source>
</evidence>
<keyword evidence="2" id="KW-0560">Oxidoreductase</keyword>
<dbReference type="InterPro" id="IPR036291">
    <property type="entry name" value="NAD(P)-bd_dom_sf"/>
</dbReference>
<dbReference type="InterPro" id="IPR030827">
    <property type="entry name" value="Myo_inos_IolG"/>
</dbReference>
<comment type="similarity">
    <text evidence="1">Belongs to the Gfo/Idh/MocA family.</text>
</comment>